<organism evidence="2 3">
    <name type="scientific">Dendrothele bispora (strain CBS 962.96)</name>
    <dbReference type="NCBI Taxonomy" id="1314807"/>
    <lineage>
        <taxon>Eukaryota</taxon>
        <taxon>Fungi</taxon>
        <taxon>Dikarya</taxon>
        <taxon>Basidiomycota</taxon>
        <taxon>Agaricomycotina</taxon>
        <taxon>Agaricomycetes</taxon>
        <taxon>Agaricomycetidae</taxon>
        <taxon>Agaricales</taxon>
        <taxon>Agaricales incertae sedis</taxon>
        <taxon>Dendrothele</taxon>
    </lineage>
</organism>
<protein>
    <submittedName>
        <fullName evidence="2">Uncharacterized protein</fullName>
    </submittedName>
</protein>
<proteinExistence type="predicted"/>
<gene>
    <name evidence="2" type="ORF">K435DRAFT_804874</name>
</gene>
<sequence length="158" mass="18089">MLRGNWLVTFLNVLLNMFLANVWSGQNFLALDLDLEVWSTSQLAPGFGPVGPGPLGLVQGQTRYLWKYAKSAKQSAEIGPDQQILVTKLLCPNSRQQDDNSQGPWSKLSFRHHKHNFIRRVHLLKTLSPQVLYAQYLSSSAVFYKVDHEEYDNDERRS</sequence>
<reference evidence="2 3" key="1">
    <citation type="journal article" date="2019" name="Nat. Ecol. Evol.">
        <title>Megaphylogeny resolves global patterns of mushroom evolution.</title>
        <authorList>
            <person name="Varga T."/>
            <person name="Krizsan K."/>
            <person name="Foldi C."/>
            <person name="Dima B."/>
            <person name="Sanchez-Garcia M."/>
            <person name="Sanchez-Ramirez S."/>
            <person name="Szollosi G.J."/>
            <person name="Szarkandi J.G."/>
            <person name="Papp V."/>
            <person name="Albert L."/>
            <person name="Andreopoulos W."/>
            <person name="Angelini C."/>
            <person name="Antonin V."/>
            <person name="Barry K.W."/>
            <person name="Bougher N.L."/>
            <person name="Buchanan P."/>
            <person name="Buyck B."/>
            <person name="Bense V."/>
            <person name="Catcheside P."/>
            <person name="Chovatia M."/>
            <person name="Cooper J."/>
            <person name="Damon W."/>
            <person name="Desjardin D."/>
            <person name="Finy P."/>
            <person name="Geml J."/>
            <person name="Haridas S."/>
            <person name="Hughes K."/>
            <person name="Justo A."/>
            <person name="Karasinski D."/>
            <person name="Kautmanova I."/>
            <person name="Kiss B."/>
            <person name="Kocsube S."/>
            <person name="Kotiranta H."/>
            <person name="LaButti K.M."/>
            <person name="Lechner B.E."/>
            <person name="Liimatainen K."/>
            <person name="Lipzen A."/>
            <person name="Lukacs Z."/>
            <person name="Mihaltcheva S."/>
            <person name="Morgado L.N."/>
            <person name="Niskanen T."/>
            <person name="Noordeloos M.E."/>
            <person name="Ohm R.A."/>
            <person name="Ortiz-Santana B."/>
            <person name="Ovrebo C."/>
            <person name="Racz N."/>
            <person name="Riley R."/>
            <person name="Savchenko A."/>
            <person name="Shiryaev A."/>
            <person name="Soop K."/>
            <person name="Spirin V."/>
            <person name="Szebenyi C."/>
            <person name="Tomsovsky M."/>
            <person name="Tulloss R.E."/>
            <person name="Uehling J."/>
            <person name="Grigoriev I.V."/>
            <person name="Vagvolgyi C."/>
            <person name="Papp T."/>
            <person name="Martin F.M."/>
            <person name="Miettinen O."/>
            <person name="Hibbett D.S."/>
            <person name="Nagy L.G."/>
        </authorList>
    </citation>
    <scope>NUCLEOTIDE SEQUENCE [LARGE SCALE GENOMIC DNA]</scope>
    <source>
        <strain evidence="2 3">CBS 962.96</strain>
    </source>
</reference>
<feature type="chain" id="PRO_5020887375" evidence="1">
    <location>
        <begin position="25"/>
        <end position="158"/>
    </location>
</feature>
<feature type="signal peptide" evidence="1">
    <location>
        <begin position="1"/>
        <end position="24"/>
    </location>
</feature>
<dbReference type="AlphaFoldDB" id="A0A4S8LD06"/>
<name>A0A4S8LD06_DENBC</name>
<evidence type="ECO:0000313" key="3">
    <source>
        <dbReference type="Proteomes" id="UP000297245"/>
    </source>
</evidence>
<dbReference type="Proteomes" id="UP000297245">
    <property type="component" value="Unassembled WGS sequence"/>
</dbReference>
<keyword evidence="3" id="KW-1185">Reference proteome</keyword>
<dbReference type="EMBL" id="ML179482">
    <property type="protein sequence ID" value="THU86749.1"/>
    <property type="molecule type" value="Genomic_DNA"/>
</dbReference>
<keyword evidence="1" id="KW-0732">Signal</keyword>
<accession>A0A4S8LD06</accession>
<evidence type="ECO:0000256" key="1">
    <source>
        <dbReference type="SAM" id="SignalP"/>
    </source>
</evidence>
<evidence type="ECO:0000313" key="2">
    <source>
        <dbReference type="EMBL" id="THU86749.1"/>
    </source>
</evidence>